<sequence>MEYVVFFMILFLSAIFLKSKKQIDQINKLNNLLFIKKDPGSYVKALDKILERKQSPKNIIINVLQKTTGLFYMGKFDEVINILTNDLKNVPKNWEPIYYQNLILSLYFKGENQKAHENMKKAKSMFEEFKNNNYYTEMIEIVYAVSDYFNGKKNKDYFSELCKNGANDYRKAMGHYFLGLIFKSENNKGESVAQFNLTAELGKGSFLEELSRKNS</sequence>
<evidence type="ECO:0008006" key="3">
    <source>
        <dbReference type="Google" id="ProtNLM"/>
    </source>
</evidence>
<accession>A0A562JHI0</accession>
<dbReference type="Gene3D" id="1.25.40.10">
    <property type="entry name" value="Tetratricopeptide repeat domain"/>
    <property type="match status" value="1"/>
</dbReference>
<dbReference type="SUPFAM" id="SSF48452">
    <property type="entry name" value="TPR-like"/>
    <property type="match status" value="1"/>
</dbReference>
<proteinExistence type="predicted"/>
<keyword evidence="2" id="KW-1185">Reference proteome</keyword>
<dbReference type="Proteomes" id="UP000315343">
    <property type="component" value="Unassembled WGS sequence"/>
</dbReference>
<name>A0A562JHI0_9FIRM</name>
<dbReference type="AlphaFoldDB" id="A0A562JHI0"/>
<evidence type="ECO:0000313" key="1">
    <source>
        <dbReference type="EMBL" id="TWH82659.1"/>
    </source>
</evidence>
<organism evidence="1 2">
    <name type="scientific">Sedimentibacter saalensis</name>
    <dbReference type="NCBI Taxonomy" id="130788"/>
    <lineage>
        <taxon>Bacteria</taxon>
        <taxon>Bacillati</taxon>
        <taxon>Bacillota</taxon>
        <taxon>Tissierellia</taxon>
        <taxon>Sedimentibacter</taxon>
    </lineage>
</organism>
<comment type="caution">
    <text evidence="1">The sequence shown here is derived from an EMBL/GenBank/DDBJ whole genome shotgun (WGS) entry which is preliminary data.</text>
</comment>
<protein>
    <recommendedName>
        <fullName evidence="3">Tetratricopeptide repeat protein</fullName>
    </recommendedName>
</protein>
<gene>
    <name evidence="1" type="ORF">LY60_00964</name>
</gene>
<evidence type="ECO:0000313" key="2">
    <source>
        <dbReference type="Proteomes" id="UP000315343"/>
    </source>
</evidence>
<dbReference type="InterPro" id="IPR011990">
    <property type="entry name" value="TPR-like_helical_dom_sf"/>
</dbReference>
<reference evidence="1 2" key="1">
    <citation type="submission" date="2019-07" db="EMBL/GenBank/DDBJ databases">
        <title>Genomic Encyclopedia of Type Strains, Phase I: the one thousand microbial genomes (KMG-I) project.</title>
        <authorList>
            <person name="Kyrpides N."/>
        </authorList>
    </citation>
    <scope>NUCLEOTIDE SEQUENCE [LARGE SCALE GENOMIC DNA]</scope>
    <source>
        <strain evidence="1 2">DSM 13558</strain>
    </source>
</reference>
<dbReference type="RefSeq" id="WP_145080637.1">
    <property type="nucleotide sequence ID" value="NZ_DAMBUX010000030.1"/>
</dbReference>
<dbReference type="EMBL" id="VLKH01000002">
    <property type="protein sequence ID" value="TWH82659.1"/>
    <property type="molecule type" value="Genomic_DNA"/>
</dbReference>